<comment type="caution">
    <text evidence="1">The sequence shown here is derived from an EMBL/GenBank/DDBJ whole genome shotgun (WGS) entry which is preliminary data.</text>
</comment>
<name>A0A8J3B1W5_9BURK</name>
<gene>
    <name evidence="1" type="ORF">GCM10011430_04990</name>
</gene>
<proteinExistence type="predicted"/>
<dbReference type="AlphaFoldDB" id="A0A8J3B1W5"/>
<evidence type="ECO:0000313" key="1">
    <source>
        <dbReference type="EMBL" id="GGI53325.1"/>
    </source>
</evidence>
<protein>
    <submittedName>
        <fullName evidence="1">Uncharacterized protein</fullName>
    </submittedName>
</protein>
<dbReference type="EMBL" id="BMDP01000001">
    <property type="protein sequence ID" value="GGI53325.1"/>
    <property type="molecule type" value="Genomic_DNA"/>
</dbReference>
<reference evidence="1" key="1">
    <citation type="journal article" date="2014" name="Int. J. Syst. Evol. Microbiol.">
        <title>Complete genome sequence of Corynebacterium casei LMG S-19264T (=DSM 44701T), isolated from a smear-ripened cheese.</title>
        <authorList>
            <consortium name="US DOE Joint Genome Institute (JGI-PGF)"/>
            <person name="Walter F."/>
            <person name="Albersmeier A."/>
            <person name="Kalinowski J."/>
            <person name="Ruckert C."/>
        </authorList>
    </citation>
    <scope>NUCLEOTIDE SEQUENCE</scope>
    <source>
        <strain evidence="1">CCM 7664</strain>
    </source>
</reference>
<organism evidence="1 2">
    <name type="scientific">Oxalicibacterium solurbis</name>
    <dbReference type="NCBI Taxonomy" id="69280"/>
    <lineage>
        <taxon>Bacteria</taxon>
        <taxon>Pseudomonadati</taxon>
        <taxon>Pseudomonadota</taxon>
        <taxon>Betaproteobacteria</taxon>
        <taxon>Burkholderiales</taxon>
        <taxon>Oxalobacteraceae</taxon>
        <taxon>Oxalicibacterium</taxon>
    </lineage>
</organism>
<dbReference type="Proteomes" id="UP000627205">
    <property type="component" value="Unassembled WGS sequence"/>
</dbReference>
<keyword evidence="2" id="KW-1185">Reference proteome</keyword>
<accession>A0A8J3B1W5</accession>
<sequence length="59" mass="6939">MPLDGKEHAYAEHKSLERNEDYRDPIHYLSISRLLLDTSYREEHALKTLHDISIEAGLF</sequence>
<evidence type="ECO:0000313" key="2">
    <source>
        <dbReference type="Proteomes" id="UP000627205"/>
    </source>
</evidence>
<reference evidence="1" key="2">
    <citation type="submission" date="2020-09" db="EMBL/GenBank/DDBJ databases">
        <authorList>
            <person name="Sun Q."/>
            <person name="Sedlacek I."/>
        </authorList>
    </citation>
    <scope>NUCLEOTIDE SEQUENCE</scope>
    <source>
        <strain evidence="1">CCM 7664</strain>
    </source>
</reference>